<dbReference type="PANTHER" id="PTHR21496">
    <property type="entry name" value="FERREDOXIN-RELATED"/>
    <property type="match status" value="1"/>
</dbReference>
<comment type="cofactor">
    <cofactor evidence="5">
        <name>[2Fe-2S] cluster</name>
        <dbReference type="ChEBI" id="CHEBI:190135"/>
    </cofactor>
</comment>
<evidence type="ECO:0000256" key="4">
    <source>
        <dbReference type="ARBA" id="ARBA00023014"/>
    </source>
</evidence>
<dbReference type="PROSITE" id="PS51296">
    <property type="entry name" value="RIESKE"/>
    <property type="match status" value="1"/>
</dbReference>
<comment type="caution">
    <text evidence="7">The sequence shown here is derived from an EMBL/GenBank/DDBJ whole genome shotgun (WGS) entry which is preliminary data.</text>
</comment>
<evidence type="ECO:0000256" key="3">
    <source>
        <dbReference type="ARBA" id="ARBA00023004"/>
    </source>
</evidence>
<dbReference type="Pfam" id="PF00355">
    <property type="entry name" value="Rieske"/>
    <property type="match status" value="1"/>
</dbReference>
<evidence type="ECO:0000313" key="7">
    <source>
        <dbReference type="EMBL" id="MFC6766125.1"/>
    </source>
</evidence>
<gene>
    <name evidence="7" type="ORF">ACFQE6_14325</name>
</gene>
<dbReference type="Gene3D" id="2.102.10.10">
    <property type="entry name" value="Rieske [2Fe-2S] iron-sulphur domain"/>
    <property type="match status" value="1"/>
</dbReference>
<keyword evidence="8" id="KW-1185">Reference proteome</keyword>
<keyword evidence="1" id="KW-0001">2Fe-2S</keyword>
<proteinExistence type="predicted"/>
<protein>
    <submittedName>
        <fullName evidence="7">Rieske (2Fe-2S) protein</fullName>
    </submittedName>
</protein>
<dbReference type="PANTHER" id="PTHR21496:SF0">
    <property type="entry name" value="RIESKE DOMAIN-CONTAINING PROTEIN"/>
    <property type="match status" value="1"/>
</dbReference>
<keyword evidence="4" id="KW-0411">Iron-sulfur</keyword>
<keyword evidence="2" id="KW-0479">Metal-binding</keyword>
<keyword evidence="3" id="KW-0408">Iron</keyword>
<dbReference type="RefSeq" id="WP_273739116.1">
    <property type="nucleotide sequence ID" value="NZ_JAQIVI010000214.1"/>
</dbReference>
<dbReference type="GO" id="GO:0051537">
    <property type="term" value="F:2 iron, 2 sulfur cluster binding"/>
    <property type="evidence" value="ECO:0007669"/>
    <property type="project" value="UniProtKB-KW"/>
</dbReference>
<evidence type="ECO:0000313" key="8">
    <source>
        <dbReference type="Proteomes" id="UP001596383"/>
    </source>
</evidence>
<dbReference type="InterPro" id="IPR036922">
    <property type="entry name" value="Rieske_2Fe-2S_sf"/>
</dbReference>
<dbReference type="GO" id="GO:0046872">
    <property type="term" value="F:metal ion binding"/>
    <property type="evidence" value="ECO:0007669"/>
    <property type="project" value="UniProtKB-KW"/>
</dbReference>
<dbReference type="Proteomes" id="UP001596383">
    <property type="component" value="Unassembled WGS sequence"/>
</dbReference>
<dbReference type="InterPro" id="IPR017941">
    <property type="entry name" value="Rieske_2Fe-2S"/>
</dbReference>
<dbReference type="EMBL" id="JBHSWV010000214">
    <property type="protein sequence ID" value="MFC6766125.1"/>
    <property type="molecule type" value="Genomic_DNA"/>
</dbReference>
<dbReference type="AlphaFoldDB" id="A0ABD5SLD0"/>
<evidence type="ECO:0000259" key="6">
    <source>
        <dbReference type="PROSITE" id="PS51296"/>
    </source>
</evidence>
<organism evidence="7 8">
    <name type="scientific">Natrinema soli</name>
    <dbReference type="NCBI Taxonomy" id="1930624"/>
    <lineage>
        <taxon>Archaea</taxon>
        <taxon>Methanobacteriati</taxon>
        <taxon>Methanobacteriota</taxon>
        <taxon>Stenosarchaea group</taxon>
        <taxon>Halobacteria</taxon>
        <taxon>Halobacteriales</taxon>
        <taxon>Natrialbaceae</taxon>
        <taxon>Natrinema</taxon>
    </lineage>
</organism>
<name>A0ABD5SLD0_9EURY</name>
<reference evidence="7 8" key="1">
    <citation type="journal article" date="2019" name="Int. J. Syst. Evol. Microbiol.">
        <title>The Global Catalogue of Microorganisms (GCM) 10K type strain sequencing project: providing services to taxonomists for standard genome sequencing and annotation.</title>
        <authorList>
            <consortium name="The Broad Institute Genomics Platform"/>
            <consortium name="The Broad Institute Genome Sequencing Center for Infectious Disease"/>
            <person name="Wu L."/>
            <person name="Ma J."/>
        </authorList>
    </citation>
    <scope>NUCLEOTIDE SEQUENCE [LARGE SCALE GENOMIC DNA]</scope>
    <source>
        <strain evidence="7 8">LMG 29247</strain>
    </source>
</reference>
<sequence length="121" mass="13584">MGEHVVGQTDDLSEGNRILAEIEGREIGVFCVDGEYRAYVNWCVHQGGPICEGNLTGKQEAEFDRENLKTDLEWTDEDGVVACPWHGWEFDLESGENITQKDVQLPSYPVRVEDGDIIVTL</sequence>
<evidence type="ECO:0000256" key="2">
    <source>
        <dbReference type="ARBA" id="ARBA00022723"/>
    </source>
</evidence>
<dbReference type="CDD" id="cd03467">
    <property type="entry name" value="Rieske"/>
    <property type="match status" value="1"/>
</dbReference>
<accession>A0ABD5SLD0</accession>
<evidence type="ECO:0000256" key="5">
    <source>
        <dbReference type="ARBA" id="ARBA00034078"/>
    </source>
</evidence>
<evidence type="ECO:0000256" key="1">
    <source>
        <dbReference type="ARBA" id="ARBA00022714"/>
    </source>
</evidence>
<dbReference type="SUPFAM" id="SSF50022">
    <property type="entry name" value="ISP domain"/>
    <property type="match status" value="1"/>
</dbReference>
<feature type="domain" description="Rieske" evidence="6">
    <location>
        <begin position="4"/>
        <end position="119"/>
    </location>
</feature>